<dbReference type="SUPFAM" id="SSF53955">
    <property type="entry name" value="Lysozyme-like"/>
    <property type="match status" value="1"/>
</dbReference>
<gene>
    <name evidence="3" type="ORF">ACFFJP_18425</name>
</gene>
<dbReference type="Pfam" id="PF13406">
    <property type="entry name" value="SLT_2"/>
    <property type="match status" value="1"/>
</dbReference>
<dbReference type="InterPro" id="IPR043426">
    <property type="entry name" value="MltB-like"/>
</dbReference>
<dbReference type="CDD" id="cd13399">
    <property type="entry name" value="Slt35-like"/>
    <property type="match status" value="1"/>
</dbReference>
<evidence type="ECO:0000259" key="2">
    <source>
        <dbReference type="Pfam" id="PF13406"/>
    </source>
</evidence>
<name>A0ABV6BJN5_9GAMM</name>
<evidence type="ECO:0000256" key="1">
    <source>
        <dbReference type="SAM" id="SignalP"/>
    </source>
</evidence>
<accession>A0ABV6BJN5</accession>
<organism evidence="3 4">
    <name type="scientific">Rheinheimera tilapiae</name>
    <dbReference type="NCBI Taxonomy" id="875043"/>
    <lineage>
        <taxon>Bacteria</taxon>
        <taxon>Pseudomonadati</taxon>
        <taxon>Pseudomonadota</taxon>
        <taxon>Gammaproteobacteria</taxon>
        <taxon>Chromatiales</taxon>
        <taxon>Chromatiaceae</taxon>
        <taxon>Rheinheimera</taxon>
    </lineage>
</organism>
<dbReference type="InterPro" id="IPR023346">
    <property type="entry name" value="Lysozyme-like_dom_sf"/>
</dbReference>
<dbReference type="PANTHER" id="PTHR30163:SF8">
    <property type="entry name" value="LYTIC MUREIN TRANSGLYCOSYLASE"/>
    <property type="match status" value="1"/>
</dbReference>
<dbReference type="InterPro" id="IPR031304">
    <property type="entry name" value="SLT_2"/>
</dbReference>
<evidence type="ECO:0000313" key="4">
    <source>
        <dbReference type="Proteomes" id="UP001589813"/>
    </source>
</evidence>
<dbReference type="Proteomes" id="UP001589813">
    <property type="component" value="Unassembled WGS sequence"/>
</dbReference>
<evidence type="ECO:0000313" key="3">
    <source>
        <dbReference type="EMBL" id="MFC0050278.1"/>
    </source>
</evidence>
<keyword evidence="4" id="KW-1185">Reference proteome</keyword>
<dbReference type="PROSITE" id="PS51257">
    <property type="entry name" value="PROKAR_LIPOPROTEIN"/>
    <property type="match status" value="1"/>
</dbReference>
<reference evidence="3 4" key="1">
    <citation type="submission" date="2024-09" db="EMBL/GenBank/DDBJ databases">
        <authorList>
            <person name="Sun Q."/>
            <person name="Mori K."/>
        </authorList>
    </citation>
    <scope>NUCLEOTIDE SEQUENCE [LARGE SCALE GENOMIC DNA]</scope>
    <source>
        <strain evidence="3 4">KCTC 23315</strain>
    </source>
</reference>
<dbReference type="Gene3D" id="1.10.8.350">
    <property type="entry name" value="Bacterial muramidase"/>
    <property type="match status" value="1"/>
</dbReference>
<feature type="chain" id="PRO_5045219143" evidence="1">
    <location>
        <begin position="21"/>
        <end position="385"/>
    </location>
</feature>
<comment type="caution">
    <text evidence="3">The sequence shown here is derived from an EMBL/GenBank/DDBJ whole genome shotgun (WGS) entry which is preliminary data.</text>
</comment>
<dbReference type="PANTHER" id="PTHR30163">
    <property type="entry name" value="MEMBRANE-BOUND LYTIC MUREIN TRANSGLYCOSYLASE B"/>
    <property type="match status" value="1"/>
</dbReference>
<dbReference type="Gene3D" id="1.10.530.10">
    <property type="match status" value="1"/>
</dbReference>
<protein>
    <submittedName>
        <fullName evidence="3">Lytic transglycosylase domain-containing protein</fullName>
    </submittedName>
</protein>
<dbReference type="EMBL" id="JBHLXP010000005">
    <property type="protein sequence ID" value="MFC0050278.1"/>
    <property type="molecule type" value="Genomic_DNA"/>
</dbReference>
<feature type="domain" description="Transglycosylase SLT" evidence="2">
    <location>
        <begin position="61"/>
        <end position="366"/>
    </location>
</feature>
<keyword evidence="1" id="KW-0732">Signal</keyword>
<dbReference type="RefSeq" id="WP_377247757.1">
    <property type="nucleotide sequence ID" value="NZ_JBHLXP010000005.1"/>
</dbReference>
<proteinExistence type="predicted"/>
<dbReference type="InterPro" id="IPR011970">
    <property type="entry name" value="MltB_2"/>
</dbReference>
<dbReference type="NCBIfam" id="TIGR02283">
    <property type="entry name" value="MltB_2"/>
    <property type="match status" value="1"/>
</dbReference>
<feature type="signal peptide" evidence="1">
    <location>
        <begin position="1"/>
        <end position="20"/>
    </location>
</feature>
<sequence length="385" mass="42759">MNRIIFLTALALTVAACSHAGQTPPVSVTATKPQSPVTTQATAKPTAVAAAPQADKNAAGFAVYVKGLRQEAEAAGYPKTLLDQVFPTLKFHHTVVKADKGQPEFVETLDTYLPKRVNAQRIKMAREAYQKYQTELAPISEKYGVPARFIVSLWGLESAFGRITGNYSVPSALATMAYEGRREEMFRREFFLALDILRDGHVKFANMKGSWAGAMGHTQFMPSAFMKYAQDGDGDGHKDIWTNRLDAFASIASYLKTEGWQNGQSWGRQVRLPKKFDYARVIPKGSKDRAQWLQWWRERELPLSQWQKLGVRLADGSPLPASAMKAAVVMPDDKDGRAYLAYPNYQVLMHWNRSYYFVSSVGYLADEIVAKPAAKKAAAKVAPAP</sequence>